<protein>
    <submittedName>
        <fullName evidence="3">Glyoxalase</fullName>
    </submittedName>
    <submittedName>
        <fullName evidence="2">Lactoylglutathione lyase-like lyase</fullName>
    </submittedName>
</protein>
<evidence type="ECO:0000313" key="6">
    <source>
        <dbReference type="Proteomes" id="UP000070598"/>
    </source>
</evidence>
<organism evidence="2 5">
    <name type="scientific">Carbonactinospora thermoautotrophica</name>
    <dbReference type="NCBI Taxonomy" id="1469144"/>
    <lineage>
        <taxon>Bacteria</taxon>
        <taxon>Bacillati</taxon>
        <taxon>Actinomycetota</taxon>
        <taxon>Actinomycetes</taxon>
        <taxon>Kitasatosporales</taxon>
        <taxon>Carbonactinosporaceae</taxon>
        <taxon>Carbonactinospora</taxon>
    </lineage>
</organism>
<reference evidence="6" key="2">
    <citation type="submission" date="2015-02" db="EMBL/GenBank/DDBJ databases">
        <title>Physiological reanalysis, assessment of diazotrophy, and genome sequences of multiple isolates of Streptomyces thermoautotrophicus.</title>
        <authorList>
            <person name="MacKellar D.C."/>
            <person name="Lieber L."/>
            <person name="Norman J."/>
            <person name="Bolger A."/>
            <person name="Tobin C."/>
            <person name="Murray J.W."/>
            <person name="Friesen M."/>
            <person name="Prell J."/>
        </authorList>
    </citation>
    <scope>NUCLEOTIDE SEQUENCE [LARGE SCALE GENOMIC DNA]</scope>
    <source>
        <strain evidence="6">UBT1</strain>
    </source>
</reference>
<dbReference type="EMBL" id="JYIJ01000015">
    <property type="protein sequence ID" value="KWX04356.1"/>
    <property type="molecule type" value="Genomic_DNA"/>
</dbReference>
<dbReference type="PATRIC" id="fig|1469144.10.peg.1749"/>
<reference evidence="5" key="3">
    <citation type="submission" date="2015-04" db="EMBL/GenBank/DDBJ databases">
        <title>Physiological reanalysis, assessment of diazotrophy, and genome sequences of multiple isolates of Streptomyces thermoautotrophicus.</title>
        <authorList>
            <person name="MacKellar D.C."/>
            <person name="Lieber L."/>
            <person name="Norman J."/>
            <person name="Bolger A."/>
            <person name="Tobin C."/>
            <person name="Murray J.W."/>
            <person name="Chang R."/>
            <person name="Ford T."/>
            <person name="Nguyen P.Q."/>
            <person name="Woodward J."/>
            <person name="Permingeat H."/>
            <person name="Joshi N.S."/>
            <person name="Silver P.A."/>
            <person name="Usadel B."/>
            <person name="Rutherford A.W."/>
            <person name="Friesen M."/>
            <person name="Prell J."/>
        </authorList>
    </citation>
    <scope>NUCLEOTIDE SEQUENCE [LARGE SCALE GENOMIC DNA]</scope>
    <source>
        <strain evidence="5">H1</strain>
    </source>
</reference>
<dbReference type="STRING" id="1469144.LI90_1600"/>
<evidence type="ECO:0000313" key="7">
    <source>
        <dbReference type="Proteomes" id="UP000070659"/>
    </source>
</evidence>
<evidence type="ECO:0000259" key="1">
    <source>
        <dbReference type="PROSITE" id="PS51819"/>
    </source>
</evidence>
<reference evidence="3 7" key="1">
    <citation type="submission" date="2015-02" db="EMBL/GenBank/DDBJ databases">
        <title>Physiological reanalysis, assessment of diazotrophy, and genome sequences of multiple isolates of Streptomyces thermoautotrophicus.</title>
        <authorList>
            <person name="MacKellar D.C."/>
            <person name="Lieber L."/>
            <person name="Norman J."/>
            <person name="Bolger A."/>
            <person name="Tobin C."/>
            <person name="Murray J.W."/>
            <person name="Prell J."/>
        </authorList>
    </citation>
    <scope>NUCLEOTIDE SEQUENCE [LARGE SCALE GENOMIC DNA]</scope>
    <source>
        <strain evidence="3 7">UBT1</strain>
    </source>
</reference>
<dbReference type="Pfam" id="PF00903">
    <property type="entry name" value="Glyoxalase"/>
    <property type="match status" value="1"/>
</dbReference>
<dbReference type="EMBL" id="LAXD01000001">
    <property type="protein sequence ID" value="KWW99960.1"/>
    <property type="molecule type" value="Genomic_DNA"/>
</dbReference>
<evidence type="ECO:0000313" key="5">
    <source>
        <dbReference type="Proteomes" id="UP000070188"/>
    </source>
</evidence>
<dbReference type="InterPro" id="IPR029068">
    <property type="entry name" value="Glyas_Bleomycin-R_OHBP_Dase"/>
</dbReference>
<dbReference type="AlphaFoldDB" id="A0A132MQ35"/>
<dbReference type="InterPro" id="IPR037523">
    <property type="entry name" value="VOC_core"/>
</dbReference>
<keyword evidence="5" id="KW-1185">Reference proteome</keyword>
<dbReference type="SUPFAM" id="SSF54593">
    <property type="entry name" value="Glyoxalase/Bleomycin resistance protein/Dihydroxybiphenyl dioxygenase"/>
    <property type="match status" value="1"/>
</dbReference>
<dbReference type="OrthoDB" id="115162at2"/>
<dbReference type="Proteomes" id="UP000070188">
    <property type="component" value="Unassembled WGS sequence"/>
</dbReference>
<evidence type="ECO:0000313" key="3">
    <source>
        <dbReference type="EMBL" id="KWX04356.1"/>
    </source>
</evidence>
<dbReference type="RefSeq" id="WP_066886117.1">
    <property type="nucleotide sequence ID" value="NZ_CP171739.1"/>
</dbReference>
<evidence type="ECO:0000313" key="2">
    <source>
        <dbReference type="EMBL" id="KWW99960.1"/>
    </source>
</evidence>
<evidence type="ECO:0000313" key="4">
    <source>
        <dbReference type="EMBL" id="KWX04913.1"/>
    </source>
</evidence>
<dbReference type="InterPro" id="IPR004360">
    <property type="entry name" value="Glyas_Fos-R_dOase_dom"/>
</dbReference>
<dbReference type="Gene3D" id="3.10.180.10">
    <property type="entry name" value="2,3-Dihydroxybiphenyl 1,2-Dioxygenase, domain 1"/>
    <property type="match status" value="1"/>
</dbReference>
<dbReference type="Proteomes" id="UP000070598">
    <property type="component" value="Unassembled WGS sequence"/>
</dbReference>
<accession>A0A132MQ35</accession>
<reference evidence="2" key="4">
    <citation type="submission" date="2015-04" db="EMBL/GenBank/DDBJ databases">
        <title>Physiological reanalysis, assessment of diazotrophy, and genome sequences of multiple isolates of Streptomyces thermoautotrophicus.</title>
        <authorList>
            <person name="MacKellar D.C."/>
            <person name="Lieber L."/>
            <person name="Norman J."/>
            <person name="Bolger A."/>
            <person name="Tobin C."/>
            <person name="Murray J.W."/>
            <person name="Woodward J."/>
            <person name="Friesen M."/>
            <person name="Prell J."/>
        </authorList>
    </citation>
    <scope>NUCLEOTIDE SEQUENCE [LARGE SCALE GENOMIC DNA]</scope>
    <source>
        <strain evidence="2">H1</strain>
    </source>
</reference>
<comment type="caution">
    <text evidence="2">The sequence shown here is derived from an EMBL/GenBank/DDBJ whole genome shotgun (WGS) entry which is preliminary data.</text>
</comment>
<dbReference type="PROSITE" id="PS51819">
    <property type="entry name" value="VOC"/>
    <property type="match status" value="1"/>
</dbReference>
<sequence>MTESKTPRPTIGGVHHFSPTVTDVEASAAWYQRVFGLERVPVPFPHYGSEDSGYAILLTDPHSGLAIGLHHHDANKGEPFDETRTGLDHIGLSVSSRADLEAWAAWLDELGVPHSGITDMDEPIKYSVLVFRDPDNIQLELFTTRD</sequence>
<dbReference type="GO" id="GO:0016829">
    <property type="term" value="F:lyase activity"/>
    <property type="evidence" value="ECO:0007669"/>
    <property type="project" value="UniProtKB-KW"/>
</dbReference>
<dbReference type="CDD" id="cd06587">
    <property type="entry name" value="VOC"/>
    <property type="match status" value="1"/>
</dbReference>
<gene>
    <name evidence="2" type="ORF">LI90_1600</name>
    <name evidence="3" type="ORF">TH66_07015</name>
    <name evidence="4" type="ORF">TR74_24020</name>
</gene>
<name>A0A132MQ35_9ACTN</name>
<dbReference type="Proteomes" id="UP000070659">
    <property type="component" value="Unassembled WGS sequence"/>
</dbReference>
<keyword evidence="2" id="KW-0456">Lyase</keyword>
<dbReference type="EMBL" id="JYIK01001121">
    <property type="protein sequence ID" value="KWX04913.1"/>
    <property type="molecule type" value="Genomic_DNA"/>
</dbReference>
<feature type="domain" description="VOC" evidence="1">
    <location>
        <begin position="13"/>
        <end position="144"/>
    </location>
</feature>
<proteinExistence type="predicted"/>